<comment type="caution">
    <text evidence="2">The sequence shown here is derived from an EMBL/GenBank/DDBJ whole genome shotgun (WGS) entry which is preliminary data.</text>
</comment>
<dbReference type="AlphaFoldDB" id="A0ABD3IX44"/>
<dbReference type="PANTHER" id="PTHR34367">
    <property type="entry name" value="OS02G0734667 PROTEIN"/>
    <property type="match status" value="1"/>
</dbReference>
<dbReference type="PANTHER" id="PTHR34367:SF1">
    <property type="entry name" value="OS04G0528600 PROTEIN"/>
    <property type="match status" value="1"/>
</dbReference>
<feature type="compositionally biased region" description="Low complexity" evidence="1">
    <location>
        <begin position="266"/>
        <end position="278"/>
    </location>
</feature>
<feature type="compositionally biased region" description="Polar residues" evidence="1">
    <location>
        <begin position="628"/>
        <end position="664"/>
    </location>
</feature>
<feature type="region of interest" description="Disordered" evidence="1">
    <location>
        <begin position="620"/>
        <end position="664"/>
    </location>
</feature>
<evidence type="ECO:0000256" key="1">
    <source>
        <dbReference type="SAM" id="MobiDB-lite"/>
    </source>
</evidence>
<feature type="compositionally biased region" description="Basic and acidic residues" evidence="1">
    <location>
        <begin position="402"/>
        <end position="416"/>
    </location>
</feature>
<name>A0ABD3IX44_EUCGL</name>
<dbReference type="InterPro" id="IPR040412">
    <property type="entry name" value="At1g65710-like"/>
</dbReference>
<protein>
    <submittedName>
        <fullName evidence="2">Uncharacterized protein</fullName>
    </submittedName>
</protein>
<feature type="region of interest" description="Disordered" evidence="1">
    <location>
        <begin position="681"/>
        <end position="714"/>
    </location>
</feature>
<feature type="region of interest" description="Disordered" evidence="1">
    <location>
        <begin position="1"/>
        <end position="127"/>
    </location>
</feature>
<feature type="compositionally biased region" description="Basic and acidic residues" evidence="1">
    <location>
        <begin position="241"/>
        <end position="256"/>
    </location>
</feature>
<evidence type="ECO:0000313" key="2">
    <source>
        <dbReference type="EMBL" id="KAL3719600.1"/>
    </source>
</evidence>
<feature type="compositionally biased region" description="Low complexity" evidence="1">
    <location>
        <begin position="1"/>
        <end position="21"/>
    </location>
</feature>
<feature type="compositionally biased region" description="Polar residues" evidence="1">
    <location>
        <begin position="351"/>
        <end position="365"/>
    </location>
</feature>
<feature type="compositionally biased region" description="Basic and acidic residues" evidence="1">
    <location>
        <begin position="54"/>
        <end position="70"/>
    </location>
</feature>
<feature type="compositionally biased region" description="Basic and acidic residues" evidence="1">
    <location>
        <begin position="689"/>
        <end position="703"/>
    </location>
</feature>
<dbReference type="Proteomes" id="UP001634007">
    <property type="component" value="Unassembled WGS sequence"/>
</dbReference>
<feature type="region of interest" description="Disordered" evidence="1">
    <location>
        <begin position="153"/>
        <end position="452"/>
    </location>
</feature>
<feature type="compositionally biased region" description="Basic and acidic residues" evidence="1">
    <location>
        <begin position="79"/>
        <end position="88"/>
    </location>
</feature>
<feature type="compositionally biased region" description="Basic and acidic residues" evidence="1">
    <location>
        <begin position="34"/>
        <end position="44"/>
    </location>
</feature>
<feature type="compositionally biased region" description="Basic and acidic residues" evidence="1">
    <location>
        <begin position="432"/>
        <end position="452"/>
    </location>
</feature>
<sequence length="714" mass="76005">MGSCFSKKGSSSVASGGSSAAKPPPDSNPPCKIDAAKADREPDGRASPARSHRQQKEAGQEGFVKKEVFIIKHRKSHDRRASPEEKPAPDGAAPVVDAGKSGEDAGEAAVGPLAASGNGGESLPVNGASVVGVTAGVRTSNCTKEEVDAILIQCGRLSRSSSGRTGAASGGRVYSGSKRSYDFDNQNDDGPVARAADAAGSEQPEMNEDELVEKRQHRQRHRQSTPSRSHSQGSGARRRTPSRERDQRSSSRERRVSRSPARRSDNASLSNSNASSAAGGSGNNNRPGKMVSVPASLVDKSNGGGDPPESQATVKRISVKRNAGEPHAASRGAASPRSQSPARQMSGGVGRQQNGENQQPSLSRNSSRKAEHSPYRRNPLGEIDTNARQQQPQPPSNKSAHKATEDGTVKEGEARMAKQTVDGNNGRFTHGTCDKTGGKVTEDNKARGCDSAEKEQQAVMEVLKRQAPMSGFETQKPQALARSRSSRLSELELNPQIVAEPTSYTTLLLEDIQNFHQKQNATTPTVPACVTKACSIYEAVADLNSNKSSNVASALSELRKAASNQCSHNGYSSSYSGNDLVRKSEGRDPFVESELVVDDDLMEPTIHKYVTMKRGGMLKGDDKEEIESSGSNSFAGSGTQQWGGVSSSWEPGSADSSDCWTSNSKAATDDFSPLAFQRMAVSESGRQVSESRRDLNVKRRDFGVRQNGIGRSRT</sequence>
<gene>
    <name evidence="2" type="ORF">ACJRO7_004556</name>
</gene>
<evidence type="ECO:0000313" key="3">
    <source>
        <dbReference type="Proteomes" id="UP001634007"/>
    </source>
</evidence>
<organism evidence="2 3">
    <name type="scientific">Eucalyptus globulus</name>
    <name type="common">Tasmanian blue gum</name>
    <dbReference type="NCBI Taxonomy" id="34317"/>
    <lineage>
        <taxon>Eukaryota</taxon>
        <taxon>Viridiplantae</taxon>
        <taxon>Streptophyta</taxon>
        <taxon>Embryophyta</taxon>
        <taxon>Tracheophyta</taxon>
        <taxon>Spermatophyta</taxon>
        <taxon>Magnoliopsida</taxon>
        <taxon>eudicotyledons</taxon>
        <taxon>Gunneridae</taxon>
        <taxon>Pentapetalae</taxon>
        <taxon>rosids</taxon>
        <taxon>malvids</taxon>
        <taxon>Myrtales</taxon>
        <taxon>Myrtaceae</taxon>
        <taxon>Myrtoideae</taxon>
        <taxon>Eucalypteae</taxon>
        <taxon>Eucalyptus</taxon>
    </lineage>
</organism>
<proteinExistence type="predicted"/>
<feature type="compositionally biased region" description="Low complexity" evidence="1">
    <location>
        <begin position="155"/>
        <end position="172"/>
    </location>
</feature>
<dbReference type="EMBL" id="JBJKBG010000010">
    <property type="protein sequence ID" value="KAL3719600.1"/>
    <property type="molecule type" value="Genomic_DNA"/>
</dbReference>
<feature type="compositionally biased region" description="Polar residues" evidence="1">
    <location>
        <begin position="224"/>
        <end position="234"/>
    </location>
</feature>
<reference evidence="2 3" key="1">
    <citation type="submission" date="2024-11" db="EMBL/GenBank/DDBJ databases">
        <title>Chromosome-level genome assembly of Eucalyptus globulus Labill. provides insights into its genome evolution.</title>
        <authorList>
            <person name="Li X."/>
        </authorList>
    </citation>
    <scope>NUCLEOTIDE SEQUENCE [LARGE SCALE GENOMIC DNA]</scope>
    <source>
        <strain evidence="2">CL2024</strain>
        <tissue evidence="2">Fresh tender leaves</tissue>
    </source>
</reference>
<feature type="compositionally biased region" description="Low complexity" evidence="1">
    <location>
        <begin position="89"/>
        <end position="99"/>
    </location>
</feature>
<accession>A0ABD3IX44</accession>
<keyword evidence="3" id="KW-1185">Reference proteome</keyword>